<evidence type="ECO:0000313" key="5">
    <source>
        <dbReference type="EMBL" id="KAG2471417.1"/>
    </source>
</evidence>
<feature type="domain" description="VWFD" evidence="4">
    <location>
        <begin position="15"/>
        <end position="194"/>
    </location>
</feature>
<feature type="region of interest" description="Disordered" evidence="3">
    <location>
        <begin position="169"/>
        <end position="203"/>
    </location>
</feature>
<protein>
    <submittedName>
        <fullName evidence="5">FCGBP protein</fullName>
    </submittedName>
</protein>
<comment type="caution">
    <text evidence="5">The sequence shown here is derived from an EMBL/GenBank/DDBJ whole genome shotgun (WGS) entry which is preliminary data.</text>
</comment>
<dbReference type="AlphaFoldDB" id="A0A8X8BZF9"/>
<dbReference type="SMART" id="SM00216">
    <property type="entry name" value="VWD"/>
    <property type="match status" value="1"/>
</dbReference>
<feature type="non-terminal residue" evidence="5">
    <location>
        <position position="1"/>
    </location>
</feature>
<dbReference type="InterPro" id="IPR050780">
    <property type="entry name" value="Mucin_vWF_Thrombospondin_sf"/>
</dbReference>
<gene>
    <name evidence="5" type="primary">Fcgbp_3</name>
    <name evidence="5" type="ORF">GTO96_0006332</name>
</gene>
<evidence type="ECO:0000256" key="3">
    <source>
        <dbReference type="SAM" id="MobiDB-lite"/>
    </source>
</evidence>
<name>A0A8X8BZF9_POLSE</name>
<dbReference type="Pfam" id="PF00094">
    <property type="entry name" value="VWD"/>
    <property type="match status" value="1"/>
</dbReference>
<evidence type="ECO:0000259" key="4">
    <source>
        <dbReference type="PROSITE" id="PS51233"/>
    </source>
</evidence>
<dbReference type="Proteomes" id="UP000886611">
    <property type="component" value="Unassembled WGS sequence"/>
</dbReference>
<keyword evidence="6" id="KW-1185">Reference proteome</keyword>
<proteinExistence type="predicted"/>
<keyword evidence="2" id="KW-0325">Glycoprotein</keyword>
<accession>A0A8X8BZF9</accession>
<reference evidence="5 6" key="1">
    <citation type="journal article" date="2021" name="Cell">
        <title>Tracing the genetic footprints of vertebrate landing in non-teleost ray-finned fishes.</title>
        <authorList>
            <person name="Bi X."/>
            <person name="Wang K."/>
            <person name="Yang L."/>
            <person name="Pan H."/>
            <person name="Jiang H."/>
            <person name="Wei Q."/>
            <person name="Fang M."/>
            <person name="Yu H."/>
            <person name="Zhu C."/>
            <person name="Cai Y."/>
            <person name="He Y."/>
            <person name="Gan X."/>
            <person name="Zeng H."/>
            <person name="Yu D."/>
            <person name="Zhu Y."/>
            <person name="Jiang H."/>
            <person name="Qiu Q."/>
            <person name="Yang H."/>
            <person name="Zhang Y.E."/>
            <person name="Wang W."/>
            <person name="Zhu M."/>
            <person name="He S."/>
            <person name="Zhang G."/>
        </authorList>
    </citation>
    <scope>NUCLEOTIDE SEQUENCE [LARGE SCALE GENOMIC DNA]</scope>
    <source>
        <strain evidence="5">Bchr_013</strain>
    </source>
</reference>
<sequence length="270" mass="29528">MCDVRNGALGCHPREVSCSLKDGVISTFDGMNTQIEISGVFDLALLADDKAQLEDWFRVAAGINNCKTNSLNVVHSFFGQNFITVTSTNDVWVNGKRAVLPYKVTDNISVSLNNGAVVIKQTGKVSLKIGAAGDLSLTIQSSLFSHLAGFCGSANNDLNDDMRTREGYLTSDQAKTETNEGLSGSRGFDKQSFRKGKQGPEDRAPGRCSQFFYGLYQMCCHQKHLSANLLTNFGNFSQVKKGVGSGIETRAHLAERIRKRRMLLVEEGKM</sequence>
<feature type="non-terminal residue" evidence="5">
    <location>
        <position position="270"/>
    </location>
</feature>
<feature type="compositionally biased region" description="Basic and acidic residues" evidence="3">
    <location>
        <begin position="187"/>
        <end position="203"/>
    </location>
</feature>
<evidence type="ECO:0000313" key="6">
    <source>
        <dbReference type="Proteomes" id="UP000886611"/>
    </source>
</evidence>
<dbReference type="PANTHER" id="PTHR11339">
    <property type="entry name" value="EXTRACELLULAR MATRIX GLYCOPROTEIN RELATED"/>
    <property type="match status" value="1"/>
</dbReference>
<dbReference type="EMBL" id="JAATIS010000094">
    <property type="protein sequence ID" value="KAG2471417.1"/>
    <property type="molecule type" value="Genomic_DNA"/>
</dbReference>
<dbReference type="InterPro" id="IPR001846">
    <property type="entry name" value="VWF_type-D"/>
</dbReference>
<dbReference type="PROSITE" id="PS51233">
    <property type="entry name" value="VWFD"/>
    <property type="match status" value="1"/>
</dbReference>
<evidence type="ECO:0000256" key="2">
    <source>
        <dbReference type="ARBA" id="ARBA00023180"/>
    </source>
</evidence>
<evidence type="ECO:0000256" key="1">
    <source>
        <dbReference type="ARBA" id="ARBA00023157"/>
    </source>
</evidence>
<organism evidence="5 6">
    <name type="scientific">Polypterus senegalus</name>
    <name type="common">Senegal bichir</name>
    <dbReference type="NCBI Taxonomy" id="55291"/>
    <lineage>
        <taxon>Eukaryota</taxon>
        <taxon>Metazoa</taxon>
        <taxon>Chordata</taxon>
        <taxon>Craniata</taxon>
        <taxon>Vertebrata</taxon>
        <taxon>Euteleostomi</taxon>
        <taxon>Actinopterygii</taxon>
        <taxon>Polypteriformes</taxon>
        <taxon>Polypteridae</taxon>
        <taxon>Polypterus</taxon>
    </lineage>
</organism>
<keyword evidence="1" id="KW-1015">Disulfide bond</keyword>